<name>A0A7K3LYF1_9ACTN</name>
<comment type="caution">
    <text evidence="2">The sequence shown here is derived from an EMBL/GenBank/DDBJ whole genome shotgun (WGS) entry which is preliminary data.</text>
</comment>
<evidence type="ECO:0000256" key="1">
    <source>
        <dbReference type="SAM" id="MobiDB-lite"/>
    </source>
</evidence>
<reference evidence="2 3" key="1">
    <citation type="submission" date="2019-11" db="EMBL/GenBank/DDBJ databases">
        <authorList>
            <person name="Li X.-J."/>
            <person name="Feng X.-M."/>
        </authorList>
    </citation>
    <scope>NUCLEOTIDE SEQUENCE [LARGE SCALE GENOMIC DNA]</scope>
    <source>
        <strain evidence="2 3">XMNu-373</strain>
    </source>
</reference>
<evidence type="ECO:0000313" key="3">
    <source>
        <dbReference type="Proteomes" id="UP000460435"/>
    </source>
</evidence>
<proteinExistence type="predicted"/>
<feature type="region of interest" description="Disordered" evidence="1">
    <location>
        <begin position="1"/>
        <end position="76"/>
    </location>
</feature>
<accession>A0A7K3LYF1</accession>
<evidence type="ECO:0000313" key="2">
    <source>
        <dbReference type="EMBL" id="NDL56044.1"/>
    </source>
</evidence>
<gene>
    <name evidence="2" type="ORF">F7O44_03045</name>
</gene>
<dbReference type="AlphaFoldDB" id="A0A7K3LYF1"/>
<dbReference type="EMBL" id="WLZY01000001">
    <property type="protein sequence ID" value="NDL56044.1"/>
    <property type="molecule type" value="Genomic_DNA"/>
</dbReference>
<organism evidence="2 3">
    <name type="scientific">Phytoactinopolyspora mesophila</name>
    <dbReference type="NCBI Taxonomy" id="2650750"/>
    <lineage>
        <taxon>Bacteria</taxon>
        <taxon>Bacillati</taxon>
        <taxon>Actinomycetota</taxon>
        <taxon>Actinomycetes</taxon>
        <taxon>Jiangellales</taxon>
        <taxon>Jiangellaceae</taxon>
        <taxon>Phytoactinopolyspora</taxon>
    </lineage>
</organism>
<keyword evidence="3" id="KW-1185">Reference proteome</keyword>
<sequence length="76" mass="8531">MPEDRWTKPNPTPGEDPREIDRERVTEQALDEQEAQDSLVHRQRRVGGMGVSSDAPGHDIADLDDAPDVPKLRDES</sequence>
<feature type="compositionally biased region" description="Basic and acidic residues" evidence="1">
    <location>
        <begin position="15"/>
        <end position="26"/>
    </location>
</feature>
<dbReference type="Proteomes" id="UP000460435">
    <property type="component" value="Unassembled WGS sequence"/>
</dbReference>
<dbReference type="RefSeq" id="WP_162448686.1">
    <property type="nucleotide sequence ID" value="NZ_WLZY01000001.1"/>
</dbReference>
<protein>
    <submittedName>
        <fullName evidence="2">Uncharacterized protein</fullName>
    </submittedName>
</protein>